<organism evidence="1 2">
    <name type="scientific">Caerostris extrusa</name>
    <name type="common">Bark spider</name>
    <name type="synonym">Caerostris bankana</name>
    <dbReference type="NCBI Taxonomy" id="172846"/>
    <lineage>
        <taxon>Eukaryota</taxon>
        <taxon>Metazoa</taxon>
        <taxon>Ecdysozoa</taxon>
        <taxon>Arthropoda</taxon>
        <taxon>Chelicerata</taxon>
        <taxon>Arachnida</taxon>
        <taxon>Araneae</taxon>
        <taxon>Araneomorphae</taxon>
        <taxon>Entelegynae</taxon>
        <taxon>Araneoidea</taxon>
        <taxon>Araneidae</taxon>
        <taxon>Caerostris</taxon>
    </lineage>
</organism>
<gene>
    <name evidence="1" type="ORF">CEXT_416561</name>
</gene>
<reference evidence="1 2" key="1">
    <citation type="submission" date="2021-06" db="EMBL/GenBank/DDBJ databases">
        <title>Caerostris extrusa draft genome.</title>
        <authorList>
            <person name="Kono N."/>
            <person name="Arakawa K."/>
        </authorList>
    </citation>
    <scope>NUCLEOTIDE SEQUENCE [LARGE SCALE GENOMIC DNA]</scope>
</reference>
<evidence type="ECO:0000313" key="2">
    <source>
        <dbReference type="Proteomes" id="UP001054945"/>
    </source>
</evidence>
<dbReference type="AlphaFoldDB" id="A0AAV4XWW6"/>
<name>A0AAV4XWW6_CAEEX</name>
<proteinExistence type="predicted"/>
<accession>A0AAV4XWW6</accession>
<dbReference type="EMBL" id="BPLR01018444">
    <property type="protein sequence ID" value="GIY99636.1"/>
    <property type="molecule type" value="Genomic_DNA"/>
</dbReference>
<sequence>MEMHISIDCLSFTTFVMKLVKAATTSPTRPNQSCEQFQRFRFELRGLRSEFTKGFSKWRGRPPPPHPHPIVGINLLGVAEVSRYVAPNSSRVVVVKGRKVVSAV</sequence>
<dbReference type="Proteomes" id="UP001054945">
    <property type="component" value="Unassembled WGS sequence"/>
</dbReference>
<protein>
    <submittedName>
        <fullName evidence="1">Uncharacterized protein</fullName>
    </submittedName>
</protein>
<keyword evidence="2" id="KW-1185">Reference proteome</keyword>
<comment type="caution">
    <text evidence="1">The sequence shown here is derived from an EMBL/GenBank/DDBJ whole genome shotgun (WGS) entry which is preliminary data.</text>
</comment>
<evidence type="ECO:0000313" key="1">
    <source>
        <dbReference type="EMBL" id="GIY99636.1"/>
    </source>
</evidence>